<dbReference type="AlphaFoldDB" id="A0AAV3PUH5"/>
<dbReference type="EMBL" id="BAABME010002290">
    <property type="protein sequence ID" value="GAA0153980.1"/>
    <property type="molecule type" value="Genomic_DNA"/>
</dbReference>
<organism evidence="1 2">
    <name type="scientific">Lithospermum erythrorhizon</name>
    <name type="common">Purple gromwell</name>
    <name type="synonym">Lithospermum officinale var. erythrorhizon</name>
    <dbReference type="NCBI Taxonomy" id="34254"/>
    <lineage>
        <taxon>Eukaryota</taxon>
        <taxon>Viridiplantae</taxon>
        <taxon>Streptophyta</taxon>
        <taxon>Embryophyta</taxon>
        <taxon>Tracheophyta</taxon>
        <taxon>Spermatophyta</taxon>
        <taxon>Magnoliopsida</taxon>
        <taxon>eudicotyledons</taxon>
        <taxon>Gunneridae</taxon>
        <taxon>Pentapetalae</taxon>
        <taxon>asterids</taxon>
        <taxon>lamiids</taxon>
        <taxon>Boraginales</taxon>
        <taxon>Boraginaceae</taxon>
        <taxon>Boraginoideae</taxon>
        <taxon>Lithospermeae</taxon>
        <taxon>Lithospermum</taxon>
    </lineage>
</organism>
<gene>
    <name evidence="1" type="ORF">LIER_12089</name>
</gene>
<dbReference type="Proteomes" id="UP001454036">
    <property type="component" value="Unassembled WGS sequence"/>
</dbReference>
<name>A0AAV3PUH5_LITER</name>
<comment type="caution">
    <text evidence="1">The sequence shown here is derived from an EMBL/GenBank/DDBJ whole genome shotgun (WGS) entry which is preliminary data.</text>
</comment>
<proteinExistence type="predicted"/>
<accession>A0AAV3PUH5</accession>
<protein>
    <submittedName>
        <fullName evidence="1">Uncharacterized protein</fullName>
    </submittedName>
</protein>
<keyword evidence="2" id="KW-1185">Reference proteome</keyword>
<evidence type="ECO:0000313" key="1">
    <source>
        <dbReference type="EMBL" id="GAA0153980.1"/>
    </source>
</evidence>
<evidence type="ECO:0000313" key="2">
    <source>
        <dbReference type="Proteomes" id="UP001454036"/>
    </source>
</evidence>
<sequence length="94" mass="10428">MCLSNFSSSDCTWFDGGGLVIPSSTTLVGMTLGIRHLILPDEEECRNRKSSCRELEDEQGANRDCKTLGGGLVELEEDGGEEVRSFDNNNWGWR</sequence>
<reference evidence="1 2" key="1">
    <citation type="submission" date="2024-01" db="EMBL/GenBank/DDBJ databases">
        <title>The complete chloroplast genome sequence of Lithospermum erythrorhizon: insights into the phylogenetic relationship among Boraginaceae species and the maternal lineages of purple gromwells.</title>
        <authorList>
            <person name="Okada T."/>
            <person name="Watanabe K."/>
        </authorList>
    </citation>
    <scope>NUCLEOTIDE SEQUENCE [LARGE SCALE GENOMIC DNA]</scope>
</reference>